<protein>
    <submittedName>
        <fullName evidence="2">Uncharacterized protein</fullName>
    </submittedName>
</protein>
<organism evidence="2 3">
    <name type="scientific">Priestia megaterium</name>
    <name type="common">Bacillus megaterium</name>
    <dbReference type="NCBI Taxonomy" id="1404"/>
    <lineage>
        <taxon>Bacteria</taxon>
        <taxon>Bacillati</taxon>
        <taxon>Bacillota</taxon>
        <taxon>Bacilli</taxon>
        <taxon>Bacillales</taxon>
        <taxon>Bacillaceae</taxon>
        <taxon>Priestia</taxon>
    </lineage>
</organism>
<proteinExistence type="predicted"/>
<dbReference type="RefSeq" id="WP_171779275.1">
    <property type="nucleotide sequence ID" value="NZ_CP045275.1"/>
</dbReference>
<accession>A0A6M6E2K3</accession>
<name>A0A6M6E2K3_PRIMG</name>
<evidence type="ECO:0000313" key="3">
    <source>
        <dbReference type="Proteomes" id="UP000501076"/>
    </source>
</evidence>
<sequence length="125" mass="14178">MKQLVCIALIMGLFLPIAHNTYAYSDTNPALSNFYKSYMTQGSKGAERYVAKGVTIPEVTEKTRIVRFQGLPAADKENTRIMIAYFENGKVDIDRIAFIWRVSFSKENVTSIEELYDGSEPNLKK</sequence>
<evidence type="ECO:0000313" key="2">
    <source>
        <dbReference type="EMBL" id="QJX81303.1"/>
    </source>
</evidence>
<feature type="chain" id="PRO_5026854856" evidence="1">
    <location>
        <begin position="24"/>
        <end position="125"/>
    </location>
</feature>
<geneLocation type="plasmid" evidence="3">
    <name>pfdu301c</name>
</geneLocation>
<gene>
    <name evidence="2" type="ORF">FDZ14_34945</name>
</gene>
<dbReference type="EMBL" id="CP045275">
    <property type="protein sequence ID" value="QJX81303.1"/>
    <property type="molecule type" value="Genomic_DNA"/>
</dbReference>
<keyword evidence="1" id="KW-0732">Signal</keyword>
<keyword evidence="2" id="KW-0614">Plasmid</keyword>
<feature type="signal peptide" evidence="1">
    <location>
        <begin position="1"/>
        <end position="23"/>
    </location>
</feature>
<dbReference type="AlphaFoldDB" id="A0A6M6E2K3"/>
<dbReference type="Proteomes" id="UP000501076">
    <property type="component" value="Plasmid pFDU301C"/>
</dbReference>
<reference evidence="2 3" key="1">
    <citation type="submission" date="2019-10" db="EMBL/GenBank/DDBJ databases">
        <title>Complete genome sequences for adaption low water activity.</title>
        <authorList>
            <person name="Zhao L."/>
            <person name="Zhong J."/>
        </authorList>
    </citation>
    <scope>NUCLEOTIDE SEQUENCE [LARGE SCALE GENOMIC DNA]</scope>
    <source>
        <strain evidence="2 3">FDU301</strain>
        <plasmid evidence="3">pfdu301c</plasmid>
    </source>
</reference>
<evidence type="ECO:0000256" key="1">
    <source>
        <dbReference type="SAM" id="SignalP"/>
    </source>
</evidence>